<evidence type="ECO:0000256" key="4">
    <source>
        <dbReference type="SAM" id="MobiDB-lite"/>
    </source>
</evidence>
<dbReference type="Proteomes" id="UP001605036">
    <property type="component" value="Unassembled WGS sequence"/>
</dbReference>
<gene>
    <name evidence="6" type="ORF">R1flu_026841</name>
</gene>
<feature type="compositionally biased region" description="Basic and acidic residues" evidence="4">
    <location>
        <begin position="113"/>
        <end position="140"/>
    </location>
</feature>
<feature type="compositionally biased region" description="Basic and acidic residues" evidence="4">
    <location>
        <begin position="1971"/>
        <end position="1981"/>
    </location>
</feature>
<comment type="similarity">
    <text evidence="1">Belongs to the VPS8 family.</text>
</comment>
<dbReference type="Pfam" id="PF23556">
    <property type="entry name" value="TPR_Vps41"/>
    <property type="match status" value="1"/>
</dbReference>
<feature type="repeat" description="WD" evidence="3">
    <location>
        <begin position="589"/>
        <end position="622"/>
    </location>
</feature>
<dbReference type="SMART" id="SM00320">
    <property type="entry name" value="WD40"/>
    <property type="match status" value="2"/>
</dbReference>
<dbReference type="PANTHER" id="PTHR12616">
    <property type="entry name" value="VACUOLAR PROTEIN SORTING VPS41"/>
    <property type="match status" value="1"/>
</dbReference>
<dbReference type="Pfam" id="PF23410">
    <property type="entry name" value="Beta-prop_VPS8"/>
    <property type="match status" value="1"/>
</dbReference>
<dbReference type="Pfam" id="PF25066">
    <property type="entry name" value="TPR_VPS8_2"/>
    <property type="match status" value="1"/>
</dbReference>
<feature type="compositionally biased region" description="Polar residues" evidence="4">
    <location>
        <begin position="336"/>
        <end position="347"/>
    </location>
</feature>
<feature type="compositionally biased region" description="Acidic residues" evidence="4">
    <location>
        <begin position="372"/>
        <end position="384"/>
    </location>
</feature>
<dbReference type="InterPro" id="IPR001841">
    <property type="entry name" value="Znf_RING"/>
</dbReference>
<feature type="compositionally biased region" description="Basic and acidic residues" evidence="4">
    <location>
        <begin position="157"/>
        <end position="169"/>
    </location>
</feature>
<dbReference type="PROSITE" id="PS50089">
    <property type="entry name" value="ZF_RING_2"/>
    <property type="match status" value="1"/>
</dbReference>
<feature type="compositionally biased region" description="Basic and acidic residues" evidence="4">
    <location>
        <begin position="1638"/>
        <end position="1648"/>
    </location>
</feature>
<sequence>MSSKVRCLRRKVRRDPQASDSKAQVEGEMQFDDFDVDALLEAQSSDDDGTDLPELERSLDDILNDDEFADVLGRPVPVVADQTIEQRRISRLDGELLPQSRSNSSELHGTGKISDEEGVEGKEELTDGKHPVETSDEKNFPAEVAFRLGYDDRSFLHEASDGAQRHTEEVETDGAETRTSITGLRNLESIGKPFSPIVLDSFTGAAARSSSSSGRPGAALAAAAAASRHTGPSDSAASKFAKAFSTRQKSFLSAASELENDAGSSREPKVHSAEFSVVSELPKDEAYRNRFEPSDEFDITEEVPTDEVYSTVIDECLDRVELLSSEVEILELQHADSVSRSVPSNTDQGDDRADEESEPQSNLLPDFPIDPSAEDASETDDEDSDRFGAQHFVVPQHTRPESSHVDAVNSLIKEEEENLFTSTQGHNFSTFRRKSSLRSKADSDEEESSKENIVDQPENIAAKREESVEDESPRTTLQLAEESEKRAASTGLHWEEGAVAQPMRLEGIQRGAPAIGLLQLDSGGALNYALKNTDLRRDHGTPQALAVHSNFIAIGMSKGPVLIIPSKYSATKSADETDAKPYILIPPASEKHQMAVSSISFNQQGDLLLVGYTNGHIILWDVPKATVGKHIEKENGAPIVHAVFVGQDLAASRTIRAITADSRGLTLLHSFTQIPFVRRFSHNNAVLLDGQRTGLVLSISPLLLDEETLVTGGTNVTPIGTSSPLNLGTVMSVVGGGANGDVGRKFLYDGASPGEEGGGLVVLATNQTALVVKLLPSLVVCARFTRPDGIRDGAIPYTAWRRTKGVANGPASGSASVNASPGESSQNTPPKVTEGRPIENGHNREDVGVEAGTAKMSSEGGENSPVLAMAWDKKVIILQLLKTQLKIIAQWELESPAVGVAWLEQEMVVVTTSKDELCLFTSEGAEIERATLTDDHAGLGAVTYHTHFLNIYGNPEKAYHNSLAVRGAALYVLGPSQLWRARLLPWRDRIRALQNAGDSLSAFHIAMEIYDGRSQGVTGLPRGLDAMREAIMPTLLSLLSSYIDEAFAYLSLAFGSSPAGTNSESPFVSSSTESGQVEELLASNAAWAKGSGEDTAVEVREQYARVGGVAIEFCVHIQKTEVLFENVFSKFDAVGQRGTFLELLEPYILKDMLGGLAPEVMQALVEHYSSRGWLNRVEQCVLHMDIASLDFNQVVRVCRDHGLYSALIYLFTKGLDDFRSPLEELLAVAQHSDNPQLARAYGLKLLVYVKYCFSGLAFPPGNGTLSAVRLPQLRSELLEYLLDTTDRKNKNQTEEIAAPEAVACKYSRLLYLLTLDTQGTLQVLGAAFPEDGPLGVGKRDYVYPLTRTKSEEDALDSLVESEGTFPNEESVAEGLRLAQMTVDAVIYLLHAFDSSSPASKLGETGERWPSDEHIGEMFEFVASFAAGRYAVVPGPVLARIFVYLTSSLTESSENLETKKALKILEQREELMLAVLKAVPKSDWDAERTLELAQKSSFWQVTALFHAERGNFAAALESYLKDANRPENPFAFISDKLTAENGLEGSVLADFRKCVLSHIPELVQLSPVSTLAMVLKHLSRENQHILKELSPHPRLLFTYMKAIMNIRSGGFGYSDKEVKENIRRGETSGGIKPASLPGHPDEGRAERSSTESQSYLADLLERSGLEFTDEMAEDFVELLCRFEPKSVLSFLESYENYRLEHCLRLCQEYGITDAAIFLLERVGDVASALSLVLADVQMLLKEMDHAVATAFSSLTSSKEIYKLKDDELKKMPEIKAVNSVLSAAIALCQRNTFRLEPRESETLWFRLLDRFVEPLRDINLQQRNSRATSKQASLSSSKNGFLWKVVDSDLAVQAVRNLLVNSIEEIVNGMMGFVPISLTMSKILEEHGEHMFGDFKVTILDMLNAYGYERAILGTANKLIEDDTFQNVYALRRGCSHAFTPSANSCSVCSLPLDEPVDPSRLKSAASSSTEDNEKQKGKVDDESGPSSSSAEDRLRVRIFPCGHATHYHCVDVDSGSRKRNSSASVVCPICSFKPLDVSRKTNNATLLRDTVIEVGGRKARDRNSSLSHLGRMHKTTSRTFGRSRLEILKLLERGTDLHELGPSVELSLAPPVVTPYKRPPPPVPASMARYASLDFFGMEHS</sequence>
<evidence type="ECO:0000256" key="3">
    <source>
        <dbReference type="PROSITE-ProRule" id="PRU00221"/>
    </source>
</evidence>
<feature type="region of interest" description="Disordered" evidence="4">
    <location>
        <begin position="1623"/>
        <end position="1651"/>
    </location>
</feature>
<dbReference type="Pfam" id="PF12816">
    <property type="entry name" value="TPR_Vps8"/>
    <property type="match status" value="1"/>
</dbReference>
<dbReference type="EMBL" id="JBHFFA010000008">
    <property type="protein sequence ID" value="KAL2608268.1"/>
    <property type="molecule type" value="Genomic_DNA"/>
</dbReference>
<dbReference type="InterPro" id="IPR025941">
    <property type="entry name" value="Vps8_central_dom"/>
</dbReference>
<keyword evidence="7" id="KW-1185">Reference proteome</keyword>
<feature type="region of interest" description="Disordered" evidence="4">
    <location>
        <begin position="256"/>
        <end position="277"/>
    </location>
</feature>
<evidence type="ECO:0000313" key="7">
    <source>
        <dbReference type="Proteomes" id="UP001605036"/>
    </source>
</evidence>
<feature type="region of interest" description="Disordered" evidence="4">
    <location>
        <begin position="157"/>
        <end position="181"/>
    </location>
</feature>
<evidence type="ECO:0000313" key="6">
    <source>
        <dbReference type="EMBL" id="KAL2608268.1"/>
    </source>
</evidence>
<organism evidence="6 7">
    <name type="scientific">Riccia fluitans</name>
    <dbReference type="NCBI Taxonomy" id="41844"/>
    <lineage>
        <taxon>Eukaryota</taxon>
        <taxon>Viridiplantae</taxon>
        <taxon>Streptophyta</taxon>
        <taxon>Embryophyta</taxon>
        <taxon>Marchantiophyta</taxon>
        <taxon>Marchantiopsida</taxon>
        <taxon>Marchantiidae</taxon>
        <taxon>Marchantiales</taxon>
        <taxon>Ricciaceae</taxon>
        <taxon>Riccia</taxon>
    </lineage>
</organism>
<dbReference type="SUPFAM" id="SSF50978">
    <property type="entry name" value="WD40 repeat-like"/>
    <property type="match status" value="1"/>
</dbReference>
<dbReference type="InterPro" id="IPR001680">
    <property type="entry name" value="WD40_rpt"/>
</dbReference>
<feature type="compositionally biased region" description="Polar residues" evidence="4">
    <location>
        <begin position="811"/>
        <end position="830"/>
    </location>
</feature>
<feature type="region of interest" description="Disordered" evidence="4">
    <location>
        <begin position="335"/>
        <end position="385"/>
    </location>
</feature>
<dbReference type="GO" id="GO:0008270">
    <property type="term" value="F:zinc ion binding"/>
    <property type="evidence" value="ECO:0007669"/>
    <property type="project" value="UniProtKB-KW"/>
</dbReference>
<keyword evidence="2" id="KW-0862">Zinc</keyword>
<feature type="region of interest" description="Disordered" evidence="4">
    <location>
        <begin position="430"/>
        <end position="490"/>
    </location>
</feature>
<reference evidence="6 7" key="1">
    <citation type="submission" date="2024-09" db="EMBL/GenBank/DDBJ databases">
        <title>Chromosome-scale assembly of Riccia fluitans.</title>
        <authorList>
            <person name="Paukszto L."/>
            <person name="Sawicki J."/>
            <person name="Karawczyk K."/>
            <person name="Piernik-Szablinska J."/>
            <person name="Szczecinska M."/>
            <person name="Mazdziarz M."/>
        </authorList>
    </citation>
    <scope>NUCLEOTIDE SEQUENCE [LARGE SCALE GENOMIC DNA]</scope>
    <source>
        <strain evidence="6">Rf_01</strain>
        <tissue evidence="6">Aerial parts of the thallus</tissue>
    </source>
</reference>
<dbReference type="PANTHER" id="PTHR12616:SF8">
    <property type="entry name" value="VACUOLAR PROTEIN SORTING-ASSOCIATED PROTEIN 8 HOMOLOG"/>
    <property type="match status" value="1"/>
</dbReference>
<evidence type="ECO:0000259" key="5">
    <source>
        <dbReference type="PROSITE" id="PS50089"/>
    </source>
</evidence>
<dbReference type="InterPro" id="IPR036322">
    <property type="entry name" value="WD40_repeat_dom_sf"/>
</dbReference>
<name>A0ABD1XHT6_9MARC</name>
<dbReference type="PROSITE" id="PS50082">
    <property type="entry name" value="WD_REPEATS_2"/>
    <property type="match status" value="1"/>
</dbReference>
<dbReference type="InterPro" id="IPR045111">
    <property type="entry name" value="Vps41/Vps8"/>
</dbReference>
<keyword evidence="3" id="KW-0853">WD repeat</keyword>
<dbReference type="PROSITE" id="PS50294">
    <property type="entry name" value="WD_REPEATS_REGION"/>
    <property type="match status" value="1"/>
</dbReference>
<feature type="region of interest" description="Disordered" evidence="4">
    <location>
        <begin position="1"/>
        <end position="30"/>
    </location>
</feature>
<keyword evidence="2" id="KW-0479">Metal-binding</keyword>
<evidence type="ECO:0000256" key="2">
    <source>
        <dbReference type="PROSITE-ProRule" id="PRU00175"/>
    </source>
</evidence>
<keyword evidence="2" id="KW-0863">Zinc-finger</keyword>
<dbReference type="SMART" id="SM00184">
    <property type="entry name" value="RING"/>
    <property type="match status" value="1"/>
</dbReference>
<accession>A0ABD1XHT6</accession>
<feature type="region of interest" description="Disordered" evidence="4">
    <location>
        <begin position="806"/>
        <end position="845"/>
    </location>
</feature>
<comment type="caution">
    <text evidence="6">The sequence shown here is derived from an EMBL/GenBank/DDBJ whole genome shotgun (WGS) entry which is preliminary data.</text>
</comment>
<dbReference type="InterPro" id="IPR015943">
    <property type="entry name" value="WD40/YVTN_repeat-like_dom_sf"/>
</dbReference>
<dbReference type="InterPro" id="IPR059070">
    <property type="entry name" value="TPR_VPS8_2"/>
</dbReference>
<evidence type="ECO:0000256" key="1">
    <source>
        <dbReference type="ARBA" id="ARBA00009422"/>
    </source>
</evidence>
<dbReference type="Gene3D" id="2.130.10.10">
    <property type="entry name" value="YVTN repeat-like/Quinoprotein amine dehydrogenase"/>
    <property type="match status" value="1"/>
</dbReference>
<feature type="region of interest" description="Disordered" evidence="4">
    <location>
        <begin position="89"/>
        <end position="140"/>
    </location>
</feature>
<feature type="compositionally biased region" description="Basic residues" evidence="4">
    <location>
        <begin position="1"/>
        <end position="13"/>
    </location>
</feature>
<feature type="compositionally biased region" description="Basic and acidic residues" evidence="4">
    <location>
        <begin position="833"/>
        <end position="845"/>
    </location>
</feature>
<feature type="region of interest" description="Disordered" evidence="4">
    <location>
        <begin position="1959"/>
        <end position="1990"/>
    </location>
</feature>
<proteinExistence type="inferred from homology"/>
<feature type="domain" description="RING-type" evidence="5">
    <location>
        <begin position="1945"/>
        <end position="2031"/>
    </location>
</feature>
<protein>
    <recommendedName>
        <fullName evidence="5">RING-type domain-containing protein</fullName>
    </recommendedName>
</protein>